<dbReference type="PANTHER" id="PTHR42781:SF4">
    <property type="entry name" value="SPERMIDINE_PUTRESCINE IMPORT ATP-BINDING PROTEIN POTA"/>
    <property type="match status" value="1"/>
</dbReference>
<dbReference type="InterPro" id="IPR017871">
    <property type="entry name" value="ABC_transporter-like_CS"/>
</dbReference>
<dbReference type="SUPFAM" id="SSF52540">
    <property type="entry name" value="P-loop containing nucleoside triphosphate hydrolases"/>
    <property type="match status" value="1"/>
</dbReference>
<keyword evidence="5" id="KW-1278">Translocase</keyword>
<evidence type="ECO:0000313" key="10">
    <source>
        <dbReference type="Proteomes" id="UP000587477"/>
    </source>
</evidence>
<gene>
    <name evidence="9" type="primary">cysA</name>
    <name evidence="9" type="ORF">BACVE_000938</name>
</gene>
<dbReference type="Pfam" id="PF12857">
    <property type="entry name" value="TOBE_3"/>
    <property type="match status" value="1"/>
</dbReference>
<sequence>MEITIDSISKHYGNYQALRDINLHVNNGELVALLGPSGSGKTSLLRVIAGLEQADGGRVLFGKQDVTDTHVKSRHVGFVFQHYALFSKMTIFENVAYGLKVRPRKQRPAKKEIAERVRELLALVKLEPYEKRYPSQLSGGQRQRAALARALAVEPNILLLDEPFGALDAKVRKELRQWLRRLHDEFGMTSIFVTHDQEEALDVADRIVIMNEGAIEQIGTPQEVYDHPANPFVYDFLGSVNVFEGRVEEGKLITGNAAIPVGHADQDKGIAYVRPHHFTVEKKPSGLHSFEARAAHIRAIGPSVRLEAVRTDTGQHLEIELSKEQYDALGAGVGDTVYVKAKEVKVFAKKTYPKIV</sequence>
<evidence type="ECO:0000256" key="5">
    <source>
        <dbReference type="ARBA" id="ARBA00022967"/>
    </source>
</evidence>
<dbReference type="GO" id="GO:0043190">
    <property type="term" value="C:ATP-binding cassette (ABC) transporter complex"/>
    <property type="evidence" value="ECO:0007669"/>
    <property type="project" value="InterPro"/>
</dbReference>
<keyword evidence="4 9" id="KW-0067">ATP-binding</keyword>
<dbReference type="NCBIfam" id="TIGR00968">
    <property type="entry name" value="3a0106s01"/>
    <property type="match status" value="1"/>
</dbReference>
<dbReference type="Proteomes" id="UP000587477">
    <property type="component" value="Chromosome"/>
</dbReference>
<keyword evidence="6" id="KW-0764">Sulfate transport</keyword>
<organism evidence="9 10">
    <name type="scientific">Bacillus velezensis</name>
    <dbReference type="NCBI Taxonomy" id="492670"/>
    <lineage>
        <taxon>Bacteria</taxon>
        <taxon>Bacillati</taxon>
        <taxon>Bacillota</taxon>
        <taxon>Bacilli</taxon>
        <taxon>Bacillales</taxon>
        <taxon>Bacillaceae</taxon>
        <taxon>Bacillus</taxon>
        <taxon>Bacillus amyloliquefaciens group</taxon>
    </lineage>
</organism>
<dbReference type="PROSITE" id="PS00211">
    <property type="entry name" value="ABC_TRANSPORTER_1"/>
    <property type="match status" value="1"/>
</dbReference>
<reference evidence="10" key="1">
    <citation type="submission" date="2020-10" db="EMBL/GenBank/DDBJ databases">
        <title>Complete genome sequence of Bacillus velezensis NST6.</title>
        <authorList>
            <person name="Choi J."/>
        </authorList>
    </citation>
    <scope>NUCLEOTIDE SEQUENCE [LARGE SCALE GENOMIC DNA]</scope>
    <source>
        <strain evidence="10">NST6</strain>
    </source>
</reference>
<evidence type="ECO:0000313" key="9">
    <source>
        <dbReference type="EMBL" id="QOY25989.1"/>
    </source>
</evidence>
<dbReference type="InterPro" id="IPR008995">
    <property type="entry name" value="Mo/tungstate-bd_C_term_dom"/>
</dbReference>
<evidence type="ECO:0000256" key="7">
    <source>
        <dbReference type="ARBA" id="ARBA00023136"/>
    </source>
</evidence>
<dbReference type="AlphaFoldDB" id="A0A7W4QFD2"/>
<dbReference type="InterPro" id="IPR005666">
    <property type="entry name" value="Sulph_transpt1"/>
</dbReference>
<name>A0A7W4QFD2_BACVE</name>
<dbReference type="Gene3D" id="3.40.50.300">
    <property type="entry name" value="P-loop containing nucleotide triphosphate hydrolases"/>
    <property type="match status" value="1"/>
</dbReference>
<evidence type="ECO:0000256" key="2">
    <source>
        <dbReference type="ARBA" id="ARBA00022475"/>
    </source>
</evidence>
<dbReference type="GO" id="GO:0016887">
    <property type="term" value="F:ATP hydrolysis activity"/>
    <property type="evidence" value="ECO:0007669"/>
    <property type="project" value="InterPro"/>
</dbReference>
<dbReference type="EMBL" id="CP063687">
    <property type="protein sequence ID" value="QOY25989.1"/>
    <property type="molecule type" value="Genomic_DNA"/>
</dbReference>
<feature type="domain" description="ABC transporter" evidence="8">
    <location>
        <begin position="3"/>
        <end position="237"/>
    </location>
</feature>
<dbReference type="FunFam" id="3.40.50.300:FF:000227">
    <property type="entry name" value="Sulfate/thiosulfate import ATP-binding protein CysA"/>
    <property type="match status" value="1"/>
</dbReference>
<dbReference type="InterPro" id="IPR027417">
    <property type="entry name" value="P-loop_NTPase"/>
</dbReference>
<evidence type="ECO:0000256" key="4">
    <source>
        <dbReference type="ARBA" id="ARBA00022840"/>
    </source>
</evidence>
<protein>
    <submittedName>
        <fullName evidence="9">Sulfate/thiosulfate import ATP-binding protein CysA</fullName>
    </submittedName>
</protein>
<proteinExistence type="predicted"/>
<evidence type="ECO:0000256" key="3">
    <source>
        <dbReference type="ARBA" id="ARBA00022741"/>
    </source>
</evidence>
<dbReference type="SUPFAM" id="SSF50331">
    <property type="entry name" value="MOP-like"/>
    <property type="match status" value="1"/>
</dbReference>
<keyword evidence="7" id="KW-0472">Membrane</keyword>
<dbReference type="GO" id="GO:0005524">
    <property type="term" value="F:ATP binding"/>
    <property type="evidence" value="ECO:0007669"/>
    <property type="project" value="UniProtKB-KW"/>
</dbReference>
<accession>A0A7W4QFD2</accession>
<dbReference type="PROSITE" id="PS50893">
    <property type="entry name" value="ABC_TRANSPORTER_2"/>
    <property type="match status" value="1"/>
</dbReference>
<dbReference type="InterPro" id="IPR003439">
    <property type="entry name" value="ABC_transporter-like_ATP-bd"/>
</dbReference>
<dbReference type="Pfam" id="PF00005">
    <property type="entry name" value="ABC_tran"/>
    <property type="match status" value="1"/>
</dbReference>
<keyword evidence="2" id="KW-1003">Cell membrane</keyword>
<dbReference type="InterPro" id="IPR003593">
    <property type="entry name" value="AAA+_ATPase"/>
</dbReference>
<dbReference type="InterPro" id="IPR024765">
    <property type="entry name" value="TOBE-like"/>
</dbReference>
<evidence type="ECO:0000256" key="6">
    <source>
        <dbReference type="ARBA" id="ARBA00023032"/>
    </source>
</evidence>
<dbReference type="InterPro" id="IPR050093">
    <property type="entry name" value="ABC_SmlMolc_Importer"/>
</dbReference>
<evidence type="ECO:0000256" key="1">
    <source>
        <dbReference type="ARBA" id="ARBA00022448"/>
    </source>
</evidence>
<keyword evidence="3" id="KW-0547">Nucleotide-binding</keyword>
<dbReference type="PANTHER" id="PTHR42781">
    <property type="entry name" value="SPERMIDINE/PUTRESCINE IMPORT ATP-BINDING PROTEIN POTA"/>
    <property type="match status" value="1"/>
</dbReference>
<evidence type="ECO:0000259" key="8">
    <source>
        <dbReference type="PROSITE" id="PS50893"/>
    </source>
</evidence>
<dbReference type="Pfam" id="PF17850">
    <property type="entry name" value="CysA_C_terminal"/>
    <property type="match status" value="1"/>
</dbReference>
<keyword evidence="1" id="KW-0813">Transport</keyword>
<dbReference type="SMART" id="SM00382">
    <property type="entry name" value="AAA"/>
    <property type="match status" value="1"/>
</dbReference>
<dbReference type="GO" id="GO:0015419">
    <property type="term" value="F:ABC-type sulfate transporter activity"/>
    <property type="evidence" value="ECO:0007669"/>
    <property type="project" value="InterPro"/>
</dbReference>
<dbReference type="RefSeq" id="WP_021495152.1">
    <property type="nucleotide sequence ID" value="NZ_BDDG01000012.1"/>
</dbReference>
<dbReference type="InterPro" id="IPR041193">
    <property type="entry name" value="CysA_C"/>
</dbReference>